<accession>A0ABZ1IWJ7</accession>
<feature type="transmembrane region" description="Helical" evidence="1">
    <location>
        <begin position="94"/>
        <end position="121"/>
    </location>
</feature>
<keyword evidence="1" id="KW-0812">Transmembrane</keyword>
<feature type="transmembrane region" description="Helical" evidence="1">
    <location>
        <begin position="53"/>
        <end position="73"/>
    </location>
</feature>
<feature type="transmembrane region" description="Helical" evidence="1">
    <location>
        <begin position="220"/>
        <end position="239"/>
    </location>
</feature>
<evidence type="ECO:0000313" key="2">
    <source>
        <dbReference type="EMBL" id="WTO84384.1"/>
    </source>
</evidence>
<evidence type="ECO:0000256" key="1">
    <source>
        <dbReference type="SAM" id="Phobius"/>
    </source>
</evidence>
<dbReference type="Proteomes" id="UP001622690">
    <property type="component" value="Chromosome"/>
</dbReference>
<name>A0ABZ1IWJ7_9ACTN</name>
<keyword evidence="1" id="KW-1133">Transmembrane helix</keyword>
<keyword evidence="1" id="KW-0472">Membrane</keyword>
<sequence length="247" mass="25295">MTSTAVLKAEAYKLRSLNSTAWLLGITALVSLTLSGVAVRSPMEGEEAGLSEVLVGPAFAQFLIMVFASRSATMEFRTGTLWQSRLAVPSWTRLLLGKAGVIAVLAALMGVVLGAGGVAVASVVAPDADVVPSGGLEWRQLLTVPVALALVAVLSLAVGLLLKSGGATITVLLVWALVVEPALSATGDWLAGIDIGPWMPFLALSDFQGQSGGVSFPGGPYLACVYVAAVTAALLAVAIKVQGRREP</sequence>
<feature type="transmembrane region" description="Helical" evidence="1">
    <location>
        <begin position="21"/>
        <end position="41"/>
    </location>
</feature>
<dbReference type="EMBL" id="CP108125">
    <property type="protein sequence ID" value="WTO84384.1"/>
    <property type="molecule type" value="Genomic_DNA"/>
</dbReference>
<keyword evidence="3" id="KW-1185">Reference proteome</keyword>
<proteinExistence type="predicted"/>
<gene>
    <name evidence="2" type="ORF">OHU27_18950</name>
</gene>
<feature type="transmembrane region" description="Helical" evidence="1">
    <location>
        <begin position="169"/>
        <end position="191"/>
    </location>
</feature>
<evidence type="ECO:0008006" key="4">
    <source>
        <dbReference type="Google" id="ProtNLM"/>
    </source>
</evidence>
<evidence type="ECO:0000313" key="3">
    <source>
        <dbReference type="Proteomes" id="UP001622690"/>
    </source>
</evidence>
<feature type="transmembrane region" description="Helical" evidence="1">
    <location>
        <begin position="141"/>
        <end position="162"/>
    </location>
</feature>
<organism evidence="2 3">
    <name type="scientific">Streptomyces nigra</name>
    <dbReference type="NCBI Taxonomy" id="1827580"/>
    <lineage>
        <taxon>Bacteria</taxon>
        <taxon>Bacillati</taxon>
        <taxon>Actinomycetota</taxon>
        <taxon>Actinomycetes</taxon>
        <taxon>Kitasatosporales</taxon>
        <taxon>Streptomycetaceae</taxon>
        <taxon>Streptomyces</taxon>
    </lineage>
</organism>
<dbReference type="RefSeq" id="WP_406258084.1">
    <property type="nucleotide sequence ID" value="NZ_CP108125.1"/>
</dbReference>
<reference evidence="2 3" key="1">
    <citation type="submission" date="2022-10" db="EMBL/GenBank/DDBJ databases">
        <title>The complete genomes of actinobacterial strains from the NBC collection.</title>
        <authorList>
            <person name="Joergensen T.S."/>
            <person name="Alvarez Arevalo M."/>
            <person name="Sterndorff E.B."/>
            <person name="Faurdal D."/>
            <person name="Vuksanovic O."/>
            <person name="Mourched A.-S."/>
            <person name="Charusanti P."/>
            <person name="Shaw S."/>
            <person name="Blin K."/>
            <person name="Weber T."/>
        </authorList>
    </citation>
    <scope>NUCLEOTIDE SEQUENCE [LARGE SCALE GENOMIC DNA]</scope>
    <source>
        <strain evidence="2 3">NBC_00206</strain>
    </source>
</reference>
<protein>
    <recommendedName>
        <fullName evidence="4">ABC transporter permease</fullName>
    </recommendedName>
</protein>